<proteinExistence type="predicted"/>
<name>U5PW17_9CAUD</name>
<sequence>MIDALIFCAFLAVGVALAALYDKY</sequence>
<gene>
    <name evidence="1" type="ORF">Petty_4</name>
</gene>
<accession>U5PW17</accession>
<dbReference type="KEGG" id="vg:18503442"/>
<organism evidence="1 2">
    <name type="scientific">Acinetobacter phage Petty</name>
    <dbReference type="NCBI Taxonomy" id="1406779"/>
    <lineage>
        <taxon>Viruses</taxon>
        <taxon>Duplodnaviria</taxon>
        <taxon>Heunggongvirae</taxon>
        <taxon>Uroviricota</taxon>
        <taxon>Caudoviricetes</taxon>
        <taxon>Autographivirales</taxon>
        <taxon>Autoscriptoviridae</taxon>
        <taxon>Beijerinckvirinae</taxon>
        <taxon>Pettyvirus</taxon>
        <taxon>Pettyvirus petty</taxon>
    </lineage>
</organism>
<reference evidence="1 2" key="1">
    <citation type="journal article" date="2013" name="Genome Announc.">
        <title>Complete Genome of Acinetobacter baumannii Podophage Petty.</title>
        <authorList>
            <person name="Mumm I.P."/>
            <person name="Wood T.L."/>
            <person name="Chamakura K.R."/>
            <person name="Kuty Everett G.F."/>
        </authorList>
    </citation>
    <scope>NUCLEOTIDE SEQUENCE [LARGE SCALE GENOMIC DNA]</scope>
</reference>
<protein>
    <submittedName>
        <fullName evidence="1">Uncharacterized protein</fullName>
    </submittedName>
</protein>
<dbReference type="EMBL" id="KF669656">
    <property type="protein sequence ID" value="AGY47976.1"/>
    <property type="molecule type" value="Genomic_DNA"/>
</dbReference>
<dbReference type="RefSeq" id="YP_009006501.1">
    <property type="nucleotide sequence ID" value="NC_023570.1"/>
</dbReference>
<evidence type="ECO:0000313" key="2">
    <source>
        <dbReference type="Proteomes" id="UP000017654"/>
    </source>
</evidence>
<evidence type="ECO:0000313" key="1">
    <source>
        <dbReference type="EMBL" id="AGY47976.1"/>
    </source>
</evidence>
<dbReference type="GeneID" id="18503442"/>
<keyword evidence="2" id="KW-1185">Reference proteome</keyword>
<dbReference type="Proteomes" id="UP000017654">
    <property type="component" value="Segment"/>
</dbReference>